<evidence type="ECO:0000256" key="1">
    <source>
        <dbReference type="SAM" id="Phobius"/>
    </source>
</evidence>
<name>A0ABS6UXU9_9PSEU</name>
<accession>A0ABS6UXU9</accession>
<protein>
    <submittedName>
        <fullName evidence="2">Uncharacterized protein</fullName>
    </submittedName>
</protein>
<gene>
    <name evidence="2" type="ORF">I4I81_22675</name>
</gene>
<evidence type="ECO:0000313" key="3">
    <source>
        <dbReference type="Proteomes" id="UP000694287"/>
    </source>
</evidence>
<keyword evidence="1" id="KW-0472">Membrane</keyword>
<comment type="caution">
    <text evidence="2">The sequence shown here is derived from an EMBL/GenBank/DDBJ whole genome shotgun (WGS) entry which is preliminary data.</text>
</comment>
<proteinExistence type="predicted"/>
<keyword evidence="1" id="KW-0812">Transmembrane</keyword>
<keyword evidence="1" id="KW-1133">Transmembrane helix</keyword>
<sequence length="103" mass="10018">MLVSVVADGGLGGGSLGVPPAGMAGGFAISGRGPRWARVAVAPVALVGWPLFAPLIDPGLVVTTPRGAWVAVLFGSSLAVLVACCSIPHRAVAVSRPGPPAAA</sequence>
<feature type="transmembrane region" description="Helical" evidence="1">
    <location>
        <begin position="36"/>
        <end position="56"/>
    </location>
</feature>
<reference evidence="2 3" key="1">
    <citation type="submission" date="2020-11" db="EMBL/GenBank/DDBJ databases">
        <title>Pseudonocardia abyssalis sp. nov. and Pseudonocardia oceani sp. nov., description and phylogenomic analysis of two novel actinomycetes isolated from the deep Southern Ocean.</title>
        <authorList>
            <person name="Parra J."/>
        </authorList>
    </citation>
    <scope>NUCLEOTIDE SEQUENCE [LARGE SCALE GENOMIC DNA]</scope>
    <source>
        <strain evidence="2 3">KRD-168</strain>
    </source>
</reference>
<dbReference type="RefSeq" id="WP_218601829.1">
    <property type="nucleotide sequence ID" value="NZ_JADQDJ010000035.1"/>
</dbReference>
<dbReference type="Proteomes" id="UP000694287">
    <property type="component" value="Unassembled WGS sequence"/>
</dbReference>
<dbReference type="EMBL" id="JADQDK010000001">
    <property type="protein sequence ID" value="MBW0137046.1"/>
    <property type="molecule type" value="Genomic_DNA"/>
</dbReference>
<evidence type="ECO:0000313" key="2">
    <source>
        <dbReference type="EMBL" id="MBW0137046.1"/>
    </source>
</evidence>
<feature type="transmembrane region" description="Helical" evidence="1">
    <location>
        <begin position="68"/>
        <end position="87"/>
    </location>
</feature>
<organism evidence="2 3">
    <name type="scientific">Pseudonocardia abyssalis</name>
    <dbReference type="NCBI Taxonomy" id="2792008"/>
    <lineage>
        <taxon>Bacteria</taxon>
        <taxon>Bacillati</taxon>
        <taxon>Actinomycetota</taxon>
        <taxon>Actinomycetes</taxon>
        <taxon>Pseudonocardiales</taxon>
        <taxon>Pseudonocardiaceae</taxon>
        <taxon>Pseudonocardia</taxon>
    </lineage>
</organism>
<keyword evidence="3" id="KW-1185">Reference proteome</keyword>